<protein>
    <submittedName>
        <fullName evidence="11">Iron-chelate-transporting ATPase</fullName>
        <ecNumber evidence="11">3.6.3.34</ecNumber>
    </submittedName>
</protein>
<proteinExistence type="predicted"/>
<dbReference type="InterPro" id="IPR003593">
    <property type="entry name" value="AAA+_ATPase"/>
</dbReference>
<dbReference type="EMBL" id="CP002547">
    <property type="protein sequence ID" value="ADY55789.1"/>
    <property type="molecule type" value="Genomic_DNA"/>
</dbReference>
<keyword evidence="4" id="KW-0410">Iron transport</keyword>
<dbReference type="InterPro" id="IPR017871">
    <property type="entry name" value="ABC_transporter-like_CS"/>
</dbReference>
<dbReference type="SMART" id="SM00382">
    <property type="entry name" value="AAA"/>
    <property type="match status" value="1"/>
</dbReference>
<gene>
    <name evidence="11" type="ordered locus">Sgly_1488</name>
</gene>
<organism evidence="11 12">
    <name type="scientific">Syntrophobotulus glycolicus (strain DSM 8271 / FlGlyR)</name>
    <dbReference type="NCBI Taxonomy" id="645991"/>
    <lineage>
        <taxon>Bacteria</taxon>
        <taxon>Bacillati</taxon>
        <taxon>Bacillota</taxon>
        <taxon>Clostridia</taxon>
        <taxon>Eubacteriales</taxon>
        <taxon>Desulfitobacteriaceae</taxon>
        <taxon>Syntrophobotulus</taxon>
    </lineage>
</organism>
<keyword evidence="5" id="KW-0547">Nucleotide-binding</keyword>
<dbReference type="STRING" id="645991.Sgly_1488"/>
<dbReference type="GO" id="GO:0016887">
    <property type="term" value="F:ATP hydrolysis activity"/>
    <property type="evidence" value="ECO:0007669"/>
    <property type="project" value="InterPro"/>
</dbReference>
<dbReference type="GO" id="GO:0006826">
    <property type="term" value="P:iron ion transport"/>
    <property type="evidence" value="ECO:0007669"/>
    <property type="project" value="UniProtKB-KW"/>
</dbReference>
<keyword evidence="7" id="KW-0408">Iron</keyword>
<dbReference type="Pfam" id="PF00005">
    <property type="entry name" value="ABC_tran"/>
    <property type="match status" value="1"/>
</dbReference>
<keyword evidence="6" id="KW-0067">ATP-binding</keyword>
<comment type="subcellular location">
    <subcellularLocation>
        <location evidence="1">Cell membrane</location>
        <topology evidence="1">Peripheral membrane protein</topology>
    </subcellularLocation>
</comment>
<dbReference type="EC" id="3.6.3.34" evidence="11"/>
<dbReference type="GO" id="GO:0005886">
    <property type="term" value="C:plasma membrane"/>
    <property type="evidence" value="ECO:0007669"/>
    <property type="project" value="UniProtKB-SubCell"/>
</dbReference>
<evidence type="ECO:0000256" key="6">
    <source>
        <dbReference type="ARBA" id="ARBA00022840"/>
    </source>
</evidence>
<evidence type="ECO:0000256" key="3">
    <source>
        <dbReference type="ARBA" id="ARBA00022475"/>
    </source>
</evidence>
<dbReference type="FunFam" id="3.40.50.300:FF:000134">
    <property type="entry name" value="Iron-enterobactin ABC transporter ATP-binding protein"/>
    <property type="match status" value="1"/>
</dbReference>
<dbReference type="PANTHER" id="PTHR42771">
    <property type="entry name" value="IRON(3+)-HYDROXAMATE IMPORT ATP-BINDING PROTEIN FHUC"/>
    <property type="match status" value="1"/>
</dbReference>
<dbReference type="InterPro" id="IPR051535">
    <property type="entry name" value="Siderophore_ABC-ATPase"/>
</dbReference>
<keyword evidence="12" id="KW-1185">Reference proteome</keyword>
<evidence type="ECO:0000256" key="5">
    <source>
        <dbReference type="ARBA" id="ARBA00022741"/>
    </source>
</evidence>
<dbReference type="eggNOG" id="COG1120">
    <property type="taxonomic scope" value="Bacteria"/>
</dbReference>
<dbReference type="GO" id="GO:0005524">
    <property type="term" value="F:ATP binding"/>
    <property type="evidence" value="ECO:0007669"/>
    <property type="project" value="UniProtKB-KW"/>
</dbReference>
<keyword evidence="9" id="KW-0472">Membrane</keyword>
<dbReference type="KEGG" id="sgy:Sgly_1488"/>
<dbReference type="HOGENOM" id="CLU_000604_1_11_9"/>
<evidence type="ECO:0000256" key="1">
    <source>
        <dbReference type="ARBA" id="ARBA00004202"/>
    </source>
</evidence>
<feature type="domain" description="ABC transporter" evidence="10">
    <location>
        <begin position="1"/>
        <end position="237"/>
    </location>
</feature>
<keyword evidence="11" id="KW-0378">Hydrolase</keyword>
<sequence length="263" mass="29665">MEINQLSFAYGKQAVLNAVSARIEKGRVTAILGPNGCGKTTLFQLMTKNLRPAGGSIRLNGKDIRDIPVKEFARQVAIVHQDNVAPPDVPVKVLVAYGRTPYTTFYKQRSREDQEMIEWAMEMTQVYAYRDQPISSLSGGQRQRVWLAMALAQKTGFLLLDEPTTYLDIRYQIEMLELIRRLNRELGMTIVMVVHDINQAAHYSDEIIGMQGGKIIAAGNTAKVINSDTLYEIFQVRLDILETEQSKFVLTVKNGEREGVEKI</sequence>
<dbReference type="RefSeq" id="WP_013624659.1">
    <property type="nucleotide sequence ID" value="NC_015172.1"/>
</dbReference>
<name>F0SX06_SYNGF</name>
<evidence type="ECO:0000256" key="8">
    <source>
        <dbReference type="ARBA" id="ARBA00023065"/>
    </source>
</evidence>
<evidence type="ECO:0000256" key="2">
    <source>
        <dbReference type="ARBA" id="ARBA00022448"/>
    </source>
</evidence>
<reference evidence="12" key="2">
    <citation type="submission" date="2011-02" db="EMBL/GenBank/DDBJ databases">
        <title>The complete genome of Syntrophobotulus glycolicus DSM 8271.</title>
        <authorList>
            <person name="Lucas S."/>
            <person name="Copeland A."/>
            <person name="Lapidus A."/>
            <person name="Bruce D."/>
            <person name="Goodwin L."/>
            <person name="Pitluck S."/>
            <person name="Kyrpides N."/>
            <person name="Mavromatis K."/>
            <person name="Pagani I."/>
            <person name="Ivanova N."/>
            <person name="Mikhailova N."/>
            <person name="Chertkov O."/>
            <person name="Held B."/>
            <person name="Detter J.C."/>
            <person name="Tapia R."/>
            <person name="Han C."/>
            <person name="Land M."/>
            <person name="Hauser L."/>
            <person name="Markowitz V."/>
            <person name="Cheng J.-F."/>
            <person name="Hugenholtz P."/>
            <person name="Woyke T."/>
            <person name="Wu D."/>
            <person name="Spring S."/>
            <person name="Schroeder M."/>
            <person name="Brambilla E."/>
            <person name="Klenk H.-P."/>
            <person name="Eisen J.A."/>
        </authorList>
    </citation>
    <scope>NUCLEOTIDE SEQUENCE [LARGE SCALE GENOMIC DNA]</scope>
    <source>
        <strain evidence="12">DSM 8271 / FlGlyR</strain>
    </source>
</reference>
<evidence type="ECO:0000259" key="10">
    <source>
        <dbReference type="PROSITE" id="PS50893"/>
    </source>
</evidence>
<keyword evidence="8" id="KW-0406">Ion transport</keyword>
<evidence type="ECO:0000256" key="4">
    <source>
        <dbReference type="ARBA" id="ARBA00022496"/>
    </source>
</evidence>
<dbReference type="CDD" id="cd03214">
    <property type="entry name" value="ABC_Iron-Siderophores_B12_Hemin"/>
    <property type="match status" value="1"/>
</dbReference>
<dbReference type="InterPro" id="IPR003439">
    <property type="entry name" value="ABC_transporter-like_ATP-bd"/>
</dbReference>
<dbReference type="PANTHER" id="PTHR42771:SF10">
    <property type="entry name" value="FERRICHROME TRANSPORT ATP-BINDING PROTEIN FHUC"/>
    <property type="match status" value="1"/>
</dbReference>
<evidence type="ECO:0000313" key="11">
    <source>
        <dbReference type="EMBL" id="ADY55789.1"/>
    </source>
</evidence>
<evidence type="ECO:0000256" key="7">
    <source>
        <dbReference type="ARBA" id="ARBA00023004"/>
    </source>
</evidence>
<reference evidence="11 12" key="1">
    <citation type="journal article" date="2011" name="Stand. Genomic Sci.">
        <title>Complete genome sequence of Syntrophobotulus glycolicus type strain (FlGlyR).</title>
        <authorList>
            <person name="Han C."/>
            <person name="Mwirichia R."/>
            <person name="Chertkov O."/>
            <person name="Held B."/>
            <person name="Lapidus A."/>
            <person name="Nolan M."/>
            <person name="Lucas S."/>
            <person name="Hammon N."/>
            <person name="Deshpande S."/>
            <person name="Cheng J.F."/>
            <person name="Tapia R."/>
            <person name="Goodwin L."/>
            <person name="Pitluck S."/>
            <person name="Huntemann M."/>
            <person name="Liolios K."/>
            <person name="Ivanova N."/>
            <person name="Pagani I."/>
            <person name="Mavromatis K."/>
            <person name="Ovchinikova G."/>
            <person name="Pati A."/>
            <person name="Chen A."/>
            <person name="Palaniappan K."/>
            <person name="Land M."/>
            <person name="Hauser L."/>
            <person name="Brambilla E.M."/>
            <person name="Rohde M."/>
            <person name="Spring S."/>
            <person name="Sikorski J."/>
            <person name="Goker M."/>
            <person name="Woyke T."/>
            <person name="Bristow J."/>
            <person name="Eisen J.A."/>
            <person name="Markowitz V."/>
            <person name="Hugenholtz P."/>
            <person name="Kyrpides N.C."/>
            <person name="Klenk H.P."/>
            <person name="Detter J.C."/>
        </authorList>
    </citation>
    <scope>NUCLEOTIDE SEQUENCE [LARGE SCALE GENOMIC DNA]</scope>
    <source>
        <strain evidence="12">DSM 8271 / FlGlyR</strain>
    </source>
</reference>
<dbReference type="PROSITE" id="PS00211">
    <property type="entry name" value="ABC_TRANSPORTER_1"/>
    <property type="match status" value="1"/>
</dbReference>
<dbReference type="PROSITE" id="PS50893">
    <property type="entry name" value="ABC_TRANSPORTER_2"/>
    <property type="match status" value="1"/>
</dbReference>
<accession>F0SX06</accession>
<dbReference type="SUPFAM" id="SSF52540">
    <property type="entry name" value="P-loop containing nucleoside triphosphate hydrolases"/>
    <property type="match status" value="1"/>
</dbReference>
<keyword evidence="2" id="KW-0813">Transport</keyword>
<keyword evidence="3" id="KW-1003">Cell membrane</keyword>
<evidence type="ECO:0000256" key="9">
    <source>
        <dbReference type="ARBA" id="ARBA00023136"/>
    </source>
</evidence>
<dbReference type="InterPro" id="IPR027417">
    <property type="entry name" value="P-loop_NTPase"/>
</dbReference>
<dbReference type="Proteomes" id="UP000007488">
    <property type="component" value="Chromosome"/>
</dbReference>
<dbReference type="AlphaFoldDB" id="F0SX06"/>
<evidence type="ECO:0000313" key="12">
    <source>
        <dbReference type="Proteomes" id="UP000007488"/>
    </source>
</evidence>
<dbReference type="Gene3D" id="3.40.50.300">
    <property type="entry name" value="P-loop containing nucleotide triphosphate hydrolases"/>
    <property type="match status" value="1"/>
</dbReference>